<dbReference type="OrthoDB" id="19091at2759"/>
<feature type="transmembrane region" description="Helical" evidence="5">
    <location>
        <begin position="6"/>
        <end position="28"/>
    </location>
</feature>
<dbReference type="EMBL" id="MCFL01000022">
    <property type="protein sequence ID" value="ORZ35492.1"/>
    <property type="molecule type" value="Genomic_DNA"/>
</dbReference>
<dbReference type="Pfam" id="PF01124">
    <property type="entry name" value="MAPEG"/>
    <property type="match status" value="1"/>
</dbReference>
<accession>A0A1Y2HQU9</accession>
<evidence type="ECO:0000256" key="4">
    <source>
        <dbReference type="ARBA" id="ARBA00023136"/>
    </source>
</evidence>
<evidence type="ECO:0000256" key="5">
    <source>
        <dbReference type="SAM" id="Phobius"/>
    </source>
</evidence>
<gene>
    <name evidence="6" type="ORF">BCR44DRAFT_123070</name>
</gene>
<comment type="subcellular location">
    <subcellularLocation>
        <location evidence="1">Membrane</location>
    </subcellularLocation>
</comment>
<feature type="transmembrane region" description="Helical" evidence="5">
    <location>
        <begin position="143"/>
        <end position="164"/>
    </location>
</feature>
<dbReference type="AlphaFoldDB" id="A0A1Y2HQU9"/>
<dbReference type="PANTHER" id="PTHR35814">
    <property type="match status" value="1"/>
</dbReference>
<dbReference type="PANTHER" id="PTHR35814:SF1">
    <property type="entry name" value="GLUTATHIONE S-TRANSFERASE-RELATED"/>
    <property type="match status" value="1"/>
</dbReference>
<keyword evidence="3 5" id="KW-1133">Transmembrane helix</keyword>
<name>A0A1Y2HQU9_9FUNG</name>
<evidence type="ECO:0000256" key="1">
    <source>
        <dbReference type="ARBA" id="ARBA00004370"/>
    </source>
</evidence>
<dbReference type="InterPro" id="IPR001129">
    <property type="entry name" value="Membr-assoc_MAPEG"/>
</dbReference>
<evidence type="ECO:0000256" key="2">
    <source>
        <dbReference type="ARBA" id="ARBA00022692"/>
    </source>
</evidence>
<evidence type="ECO:0000313" key="6">
    <source>
        <dbReference type="EMBL" id="ORZ35492.1"/>
    </source>
</evidence>
<keyword evidence="7" id="KW-1185">Reference proteome</keyword>
<evidence type="ECO:0000313" key="7">
    <source>
        <dbReference type="Proteomes" id="UP000193411"/>
    </source>
</evidence>
<keyword evidence="4 5" id="KW-0472">Membrane</keyword>
<reference evidence="6 7" key="1">
    <citation type="submission" date="2016-07" db="EMBL/GenBank/DDBJ databases">
        <title>Pervasive Adenine N6-methylation of Active Genes in Fungi.</title>
        <authorList>
            <consortium name="DOE Joint Genome Institute"/>
            <person name="Mondo S.J."/>
            <person name="Dannebaum R.O."/>
            <person name="Kuo R.C."/>
            <person name="Labutti K."/>
            <person name="Haridas S."/>
            <person name="Kuo A."/>
            <person name="Salamov A."/>
            <person name="Ahrendt S.R."/>
            <person name="Lipzen A."/>
            <person name="Sullivan W."/>
            <person name="Andreopoulos W.B."/>
            <person name="Clum A."/>
            <person name="Lindquist E."/>
            <person name="Daum C."/>
            <person name="Ramamoorthy G.K."/>
            <person name="Gryganskyi A."/>
            <person name="Culley D."/>
            <person name="Magnuson J.K."/>
            <person name="James T.Y."/>
            <person name="O'Malley M.A."/>
            <person name="Stajich J.E."/>
            <person name="Spatafora J.W."/>
            <person name="Visel A."/>
            <person name="Grigoriev I.V."/>
        </authorList>
    </citation>
    <scope>NUCLEOTIDE SEQUENCE [LARGE SCALE GENOMIC DNA]</scope>
    <source>
        <strain evidence="6 7">PL171</strain>
    </source>
</reference>
<sequence>MPMLPLTVVPIYASTLAVYSLTLTARVIKQRVGLRVSLGDGTQQFLLDYIKATQEKPNDAELLTKAADPMKSKYWPLLAAVRAHGNLFETAPLVLLLATMCELNDTFSNRTLHALLAAFTVARVAHAELGVLRPLALGKGRTAGMMVTLTTTIVCAGGLAAQWAGWTE</sequence>
<organism evidence="6 7">
    <name type="scientific">Catenaria anguillulae PL171</name>
    <dbReference type="NCBI Taxonomy" id="765915"/>
    <lineage>
        <taxon>Eukaryota</taxon>
        <taxon>Fungi</taxon>
        <taxon>Fungi incertae sedis</taxon>
        <taxon>Blastocladiomycota</taxon>
        <taxon>Blastocladiomycetes</taxon>
        <taxon>Blastocladiales</taxon>
        <taxon>Catenariaceae</taxon>
        <taxon>Catenaria</taxon>
    </lineage>
</organism>
<proteinExistence type="predicted"/>
<evidence type="ECO:0000256" key="3">
    <source>
        <dbReference type="ARBA" id="ARBA00022989"/>
    </source>
</evidence>
<dbReference type="STRING" id="765915.A0A1Y2HQU9"/>
<protein>
    <submittedName>
        <fullName evidence="6">Membrane-associated, eicosanoid/glutathione metabolism protein</fullName>
    </submittedName>
</protein>
<keyword evidence="2 5" id="KW-0812">Transmembrane</keyword>
<dbReference type="Proteomes" id="UP000193411">
    <property type="component" value="Unassembled WGS sequence"/>
</dbReference>
<dbReference type="GO" id="GO:0016020">
    <property type="term" value="C:membrane"/>
    <property type="evidence" value="ECO:0007669"/>
    <property type="project" value="UniProtKB-SubCell"/>
</dbReference>
<dbReference type="InterPro" id="IPR023352">
    <property type="entry name" value="MAPEG-like_dom_sf"/>
</dbReference>
<dbReference type="Gene3D" id="1.20.120.550">
    <property type="entry name" value="Membrane associated eicosanoid/glutathione metabolism-like domain"/>
    <property type="match status" value="1"/>
</dbReference>
<comment type="caution">
    <text evidence="6">The sequence shown here is derived from an EMBL/GenBank/DDBJ whole genome shotgun (WGS) entry which is preliminary data.</text>
</comment>
<dbReference type="SUPFAM" id="SSF161084">
    <property type="entry name" value="MAPEG domain-like"/>
    <property type="match status" value="1"/>
</dbReference>